<reference evidence="12 13" key="1">
    <citation type="submission" date="2017-12" db="EMBL/GenBank/DDBJ databases">
        <title>Sequencing, de novo assembly and annotation of complete genome of a new Thraustochytrid species, strain FCC1311.</title>
        <authorList>
            <person name="Sedici K."/>
            <person name="Godart F."/>
            <person name="Aiese Cigliano R."/>
            <person name="Sanseverino W."/>
            <person name="Barakat M."/>
            <person name="Ortet P."/>
            <person name="Marechal E."/>
            <person name="Cagnac O."/>
            <person name="Amato A."/>
        </authorList>
    </citation>
    <scope>NUCLEOTIDE SEQUENCE [LARGE SCALE GENOMIC DNA]</scope>
</reference>
<dbReference type="InParanoid" id="A0A2R5GSD3"/>
<gene>
    <name evidence="12" type="ORF">FCC1311_088932</name>
</gene>
<dbReference type="GO" id="GO:0005737">
    <property type="term" value="C:cytoplasm"/>
    <property type="evidence" value="ECO:0007669"/>
    <property type="project" value="TreeGrafter"/>
</dbReference>
<dbReference type="PANTHER" id="PTHR43344:SF2">
    <property type="entry name" value="PHOSPHOSERINE PHOSPHATASE"/>
    <property type="match status" value="1"/>
</dbReference>
<comment type="caution">
    <text evidence="12">The sequence shown here is derived from an EMBL/GenBank/DDBJ whole genome shotgun (WGS) entry which is preliminary data.</text>
</comment>
<protein>
    <recommendedName>
        <fullName evidence="4">phosphoserine phosphatase</fullName>
        <ecNumber evidence="4">3.1.3.3</ecNumber>
    </recommendedName>
    <alternativeName>
        <fullName evidence="10">O-phosphoserine phosphohydrolase</fullName>
    </alternativeName>
</protein>
<dbReference type="EC" id="3.1.3.3" evidence="4"/>
<evidence type="ECO:0000313" key="13">
    <source>
        <dbReference type="Proteomes" id="UP000241890"/>
    </source>
</evidence>
<evidence type="ECO:0000256" key="9">
    <source>
        <dbReference type="ARBA" id="ARBA00023299"/>
    </source>
</evidence>
<dbReference type="GO" id="GO:0036424">
    <property type="term" value="F:L-phosphoserine phosphatase activity"/>
    <property type="evidence" value="ECO:0007669"/>
    <property type="project" value="InterPro"/>
</dbReference>
<organism evidence="12 13">
    <name type="scientific">Hondaea fermentalgiana</name>
    <dbReference type="NCBI Taxonomy" id="2315210"/>
    <lineage>
        <taxon>Eukaryota</taxon>
        <taxon>Sar</taxon>
        <taxon>Stramenopiles</taxon>
        <taxon>Bigyra</taxon>
        <taxon>Labyrinthulomycetes</taxon>
        <taxon>Thraustochytrida</taxon>
        <taxon>Thraustochytriidae</taxon>
        <taxon>Hondaea</taxon>
    </lineage>
</organism>
<dbReference type="UniPathway" id="UPA00135">
    <property type="reaction ID" value="UER00198"/>
</dbReference>
<dbReference type="Proteomes" id="UP000241890">
    <property type="component" value="Unassembled WGS sequence"/>
</dbReference>
<dbReference type="InterPro" id="IPR023214">
    <property type="entry name" value="HAD_sf"/>
</dbReference>
<proteinExistence type="inferred from homology"/>
<evidence type="ECO:0000256" key="2">
    <source>
        <dbReference type="ARBA" id="ARBA00005135"/>
    </source>
</evidence>
<dbReference type="PANTHER" id="PTHR43344">
    <property type="entry name" value="PHOSPHOSERINE PHOSPHATASE"/>
    <property type="match status" value="1"/>
</dbReference>
<comment type="similarity">
    <text evidence="3">Belongs to the HAD-like hydrolase superfamily. SerB family.</text>
</comment>
<dbReference type="FunFam" id="3.40.50.1000:FF:000077">
    <property type="entry name" value="Phosphoserine phosphatase, chloroplastic"/>
    <property type="match status" value="1"/>
</dbReference>
<evidence type="ECO:0000256" key="11">
    <source>
        <dbReference type="PIRSR" id="PIRSR604469-1"/>
    </source>
</evidence>
<comment type="pathway">
    <text evidence="2">Amino-acid biosynthesis; L-serine biosynthesis; L-serine from 3-phospho-D-glycerate: step 3/3.</text>
</comment>
<feature type="active site" description="Nucleophile" evidence="11">
    <location>
        <position position="45"/>
    </location>
</feature>
<dbReference type="EMBL" id="BEYU01000127">
    <property type="protein sequence ID" value="GBG32668.1"/>
    <property type="molecule type" value="Genomic_DNA"/>
</dbReference>
<dbReference type="NCBIfam" id="TIGR01488">
    <property type="entry name" value="HAD-SF-IB"/>
    <property type="match status" value="1"/>
</dbReference>
<dbReference type="AlphaFoldDB" id="A0A2R5GSD3"/>
<keyword evidence="7" id="KW-0378">Hydrolase</keyword>
<dbReference type="SUPFAM" id="SSF56784">
    <property type="entry name" value="HAD-like"/>
    <property type="match status" value="1"/>
</dbReference>
<sequence length="250" mass="26964">MLAAARRGCVIARGSVQQSQKRGMAGMAHEEVVALWKSAKAVCFDVDSTVVTEEGIDVLAEHCGAGEAVAAWTRKAMGGSVPFHEALEARLNLFGPSVKDIQDCNTKHPLELTPGIADLIATLHERNVHVYLVSGGFRQMINPLADILNISRDRIYANNLLFKDDGSFAGFDPEEPTSRAGGKAKVVQTLKEAHGYDPIFMIGDGATDMEARPPADAFIGFGGVAVREVVKEGADWFVTDMNDLIKPLKE</sequence>
<evidence type="ECO:0000256" key="8">
    <source>
        <dbReference type="ARBA" id="ARBA00022842"/>
    </source>
</evidence>
<keyword evidence="8" id="KW-0460">Magnesium</keyword>
<dbReference type="InterPro" id="IPR004469">
    <property type="entry name" value="PSP"/>
</dbReference>
<keyword evidence="6" id="KW-0479">Metal-binding</keyword>
<evidence type="ECO:0000256" key="1">
    <source>
        <dbReference type="ARBA" id="ARBA00001946"/>
    </source>
</evidence>
<evidence type="ECO:0000256" key="10">
    <source>
        <dbReference type="ARBA" id="ARBA00031693"/>
    </source>
</evidence>
<evidence type="ECO:0000256" key="6">
    <source>
        <dbReference type="ARBA" id="ARBA00022723"/>
    </source>
</evidence>
<evidence type="ECO:0000256" key="3">
    <source>
        <dbReference type="ARBA" id="ARBA00009184"/>
    </source>
</evidence>
<dbReference type="OrthoDB" id="27226at2759"/>
<comment type="cofactor">
    <cofactor evidence="1">
        <name>Mg(2+)</name>
        <dbReference type="ChEBI" id="CHEBI:18420"/>
    </cofactor>
</comment>
<evidence type="ECO:0000256" key="5">
    <source>
        <dbReference type="ARBA" id="ARBA00022605"/>
    </source>
</evidence>
<dbReference type="CDD" id="cd04309">
    <property type="entry name" value="HAD_PSP_eu"/>
    <property type="match status" value="1"/>
</dbReference>
<dbReference type="GO" id="GO:0006564">
    <property type="term" value="P:L-serine biosynthetic process"/>
    <property type="evidence" value="ECO:0007669"/>
    <property type="project" value="UniProtKB-KW"/>
</dbReference>
<dbReference type="GO" id="GO:0000287">
    <property type="term" value="F:magnesium ion binding"/>
    <property type="evidence" value="ECO:0007669"/>
    <property type="project" value="TreeGrafter"/>
</dbReference>
<feature type="active site" description="Proton donor" evidence="11">
    <location>
        <position position="47"/>
    </location>
</feature>
<dbReference type="InterPro" id="IPR050582">
    <property type="entry name" value="HAD-like_SerB"/>
</dbReference>
<dbReference type="Pfam" id="PF00702">
    <property type="entry name" value="Hydrolase"/>
    <property type="match status" value="1"/>
</dbReference>
<name>A0A2R5GSD3_9STRA</name>
<evidence type="ECO:0000256" key="7">
    <source>
        <dbReference type="ARBA" id="ARBA00022801"/>
    </source>
</evidence>
<accession>A0A2R5GSD3</accession>
<dbReference type="FunFam" id="1.10.150.210:FF:000003">
    <property type="entry name" value="Phosphoserine phosphatase SerB"/>
    <property type="match status" value="1"/>
</dbReference>
<evidence type="ECO:0000313" key="12">
    <source>
        <dbReference type="EMBL" id="GBG32668.1"/>
    </source>
</evidence>
<keyword evidence="13" id="KW-1185">Reference proteome</keyword>
<dbReference type="Gene3D" id="1.10.150.210">
    <property type="entry name" value="Phosphoserine phosphatase, domain 2"/>
    <property type="match status" value="1"/>
</dbReference>
<keyword evidence="9" id="KW-0718">Serine biosynthesis</keyword>
<keyword evidence="5" id="KW-0028">Amino-acid biosynthesis</keyword>
<dbReference type="InterPro" id="IPR036412">
    <property type="entry name" value="HAD-like_sf"/>
</dbReference>
<dbReference type="Gene3D" id="3.40.50.1000">
    <property type="entry name" value="HAD superfamily/HAD-like"/>
    <property type="match status" value="1"/>
</dbReference>
<evidence type="ECO:0000256" key="4">
    <source>
        <dbReference type="ARBA" id="ARBA00012640"/>
    </source>
</evidence>
<dbReference type="NCBIfam" id="TIGR00338">
    <property type="entry name" value="serB"/>
    <property type="match status" value="1"/>
</dbReference>